<feature type="domain" description="Alanine dehydrogenase/pyridine nucleotide transhydrogenase N-terminal" evidence="5">
    <location>
        <begin position="37"/>
        <end position="170"/>
    </location>
</feature>
<evidence type="ECO:0000256" key="3">
    <source>
        <dbReference type="ARBA" id="ARBA00023002"/>
    </source>
</evidence>
<dbReference type="SUPFAM" id="SSF52283">
    <property type="entry name" value="Formate/glycerate dehydrogenase catalytic domain-like"/>
    <property type="match status" value="1"/>
</dbReference>
<sequence>MPQPQITGFEELAKQSVLYPQESLMAVKKDQNSLHIGLPREVSLQENRIALTPDAVAILVRNGHEVWVEKDAGKGANLSDHEYSEAGAKIVHSPEEVYKANVILKVEPLVEEEFRYVKAGTTLISALNLPALEKQYFEKLNELKITGIGYELIEDKVGGKPIIRAMGEIAGSTVLLIAAEYLSTPNGGRGVILGGITGVPPTKIVILGAGTVAEFATRASLSLGADVKVFDKHIYRLQRLKYSIGQNLYTSIIDSETLAEAIGRADVVIGTMRAENGLSPMVVTREMVSKMKPGSVIIDVSIDQGGSFETSRMTTHKNPTFKYNEVIHYCVPNIPSRVAHTASTALSNVFLPFLLQTGTIGGIEEMIYANRWFMKGVYCHKGTLTNSHIARSFNMRYKDLTLLLAARM</sequence>
<dbReference type="PANTHER" id="PTHR42795">
    <property type="entry name" value="ALANINE DEHYDROGENASE"/>
    <property type="match status" value="1"/>
</dbReference>
<protein>
    <recommendedName>
        <fullName evidence="2">alanine dehydrogenase</fullName>
        <ecNumber evidence="2">1.4.1.1</ecNumber>
    </recommendedName>
</protein>
<dbReference type="STRING" id="659014.SAMN04487996_10894"/>
<dbReference type="EMBL" id="FNAN01000008">
    <property type="protein sequence ID" value="SDE97432.1"/>
    <property type="molecule type" value="Genomic_DNA"/>
</dbReference>
<dbReference type="InterPro" id="IPR008141">
    <property type="entry name" value="Ala_DH"/>
</dbReference>
<evidence type="ECO:0000256" key="2">
    <source>
        <dbReference type="ARBA" id="ARBA00012897"/>
    </source>
</evidence>
<evidence type="ECO:0000256" key="1">
    <source>
        <dbReference type="ARBA" id="ARBA00005689"/>
    </source>
</evidence>
<dbReference type="Pfam" id="PF05222">
    <property type="entry name" value="AlaDh_PNT_N"/>
    <property type="match status" value="1"/>
</dbReference>
<organism evidence="6 7">
    <name type="scientific">Dyadobacter soli</name>
    <dbReference type="NCBI Taxonomy" id="659014"/>
    <lineage>
        <taxon>Bacteria</taxon>
        <taxon>Pseudomonadati</taxon>
        <taxon>Bacteroidota</taxon>
        <taxon>Cytophagia</taxon>
        <taxon>Cytophagales</taxon>
        <taxon>Spirosomataceae</taxon>
        <taxon>Dyadobacter</taxon>
    </lineage>
</organism>
<dbReference type="PANTHER" id="PTHR42795:SF1">
    <property type="entry name" value="ALANINE DEHYDROGENASE"/>
    <property type="match status" value="1"/>
</dbReference>
<gene>
    <name evidence="6" type="ORF">SAMN04487996_10894</name>
</gene>
<dbReference type="OrthoDB" id="9804592at2"/>
<evidence type="ECO:0000259" key="5">
    <source>
        <dbReference type="SMART" id="SM01003"/>
    </source>
</evidence>
<dbReference type="Proteomes" id="UP000198748">
    <property type="component" value="Unassembled WGS sequence"/>
</dbReference>
<dbReference type="Gene3D" id="3.40.50.720">
    <property type="entry name" value="NAD(P)-binding Rossmann-like Domain"/>
    <property type="match status" value="2"/>
</dbReference>
<dbReference type="EC" id="1.4.1.1" evidence="2"/>
<keyword evidence="7" id="KW-1185">Reference proteome</keyword>
<dbReference type="SMART" id="SM01003">
    <property type="entry name" value="AlaDh_PNT_N"/>
    <property type="match status" value="1"/>
</dbReference>
<evidence type="ECO:0000313" key="6">
    <source>
        <dbReference type="EMBL" id="SDE97432.1"/>
    </source>
</evidence>
<dbReference type="GO" id="GO:0005886">
    <property type="term" value="C:plasma membrane"/>
    <property type="evidence" value="ECO:0007669"/>
    <property type="project" value="TreeGrafter"/>
</dbReference>
<dbReference type="GO" id="GO:0000286">
    <property type="term" value="F:alanine dehydrogenase activity"/>
    <property type="evidence" value="ECO:0007669"/>
    <property type="project" value="UniProtKB-EC"/>
</dbReference>
<dbReference type="InterPro" id="IPR007698">
    <property type="entry name" value="AlaDH/PNT_NAD(H)-bd"/>
</dbReference>
<comment type="similarity">
    <text evidence="1">Belongs to the AlaDH/PNT family.</text>
</comment>
<dbReference type="AlphaFoldDB" id="A0A1G7HAG7"/>
<dbReference type="RefSeq" id="WP_090150968.1">
    <property type="nucleotide sequence ID" value="NZ_FNAN01000008.1"/>
</dbReference>
<dbReference type="SMART" id="SM01002">
    <property type="entry name" value="AlaDh_PNT_C"/>
    <property type="match status" value="1"/>
</dbReference>
<accession>A0A1G7HAG7</accession>
<reference evidence="7" key="1">
    <citation type="submission" date="2016-10" db="EMBL/GenBank/DDBJ databases">
        <authorList>
            <person name="Varghese N."/>
            <person name="Submissions S."/>
        </authorList>
    </citation>
    <scope>NUCLEOTIDE SEQUENCE [LARGE SCALE GENOMIC DNA]</scope>
    <source>
        <strain evidence="7">DSM 25329</strain>
    </source>
</reference>
<dbReference type="InterPro" id="IPR007886">
    <property type="entry name" value="AlaDH/PNT_N"/>
</dbReference>
<evidence type="ECO:0000259" key="4">
    <source>
        <dbReference type="SMART" id="SM01002"/>
    </source>
</evidence>
<dbReference type="CDD" id="cd05305">
    <property type="entry name" value="L-AlaDH"/>
    <property type="match status" value="1"/>
</dbReference>
<proteinExistence type="inferred from homology"/>
<dbReference type="SUPFAM" id="SSF51735">
    <property type="entry name" value="NAD(P)-binding Rossmann-fold domains"/>
    <property type="match status" value="1"/>
</dbReference>
<evidence type="ECO:0000313" key="7">
    <source>
        <dbReference type="Proteomes" id="UP000198748"/>
    </source>
</evidence>
<dbReference type="GO" id="GO:0042853">
    <property type="term" value="P:L-alanine catabolic process"/>
    <property type="evidence" value="ECO:0007669"/>
    <property type="project" value="InterPro"/>
</dbReference>
<feature type="domain" description="Alanine dehydrogenase/pyridine nucleotide transhydrogenase NAD(H)-binding" evidence="4">
    <location>
        <begin position="182"/>
        <end position="330"/>
    </location>
</feature>
<keyword evidence="3" id="KW-0560">Oxidoreductase</keyword>
<dbReference type="Pfam" id="PF01262">
    <property type="entry name" value="AlaDh_PNT_C"/>
    <property type="match status" value="1"/>
</dbReference>
<name>A0A1G7HAG7_9BACT</name>
<dbReference type="InterPro" id="IPR036291">
    <property type="entry name" value="NAD(P)-bd_dom_sf"/>
</dbReference>